<dbReference type="NCBIfam" id="NF008746">
    <property type="entry name" value="PRK11779.1"/>
    <property type="match status" value="1"/>
</dbReference>
<dbReference type="InterPro" id="IPR022894">
    <property type="entry name" value="Oligoribonuclease"/>
</dbReference>
<dbReference type="Proteomes" id="UP000237222">
    <property type="component" value="Unassembled WGS sequence"/>
</dbReference>
<dbReference type="AlphaFoldDB" id="A0A2S4HJH6"/>
<accession>A0A2S4HJH6</accession>
<dbReference type="FunFam" id="3.30.420.10:FF:000033">
    <property type="entry name" value="Exodeoxyribonuclease I"/>
    <property type="match status" value="1"/>
</dbReference>
<evidence type="ECO:0000256" key="3">
    <source>
        <dbReference type="ARBA" id="ARBA00019900"/>
    </source>
</evidence>
<comment type="cofactor">
    <cofactor evidence="15">
        <name>Mg(2+)</name>
        <dbReference type="ChEBI" id="CHEBI:18420"/>
    </cofactor>
    <text evidence="15">Binds 2 Mg(2+) ions per monomer.</text>
</comment>
<reference evidence="18" key="1">
    <citation type="submission" date="2018-01" db="EMBL/GenBank/DDBJ databases">
        <authorList>
            <person name="Yu X.-D."/>
        </authorList>
    </citation>
    <scope>NUCLEOTIDE SEQUENCE</scope>
    <source>
        <strain evidence="18">ZX-21</strain>
    </source>
</reference>
<dbReference type="Gene3D" id="1.10.287.1240">
    <property type="match status" value="1"/>
</dbReference>
<dbReference type="OrthoDB" id="9763470at2"/>
<dbReference type="SMART" id="SM00479">
    <property type="entry name" value="EXOIII"/>
    <property type="match status" value="1"/>
</dbReference>
<dbReference type="InterPro" id="IPR034747">
    <property type="entry name" value="EXOI_SH3"/>
</dbReference>
<proteinExistence type="predicted"/>
<keyword evidence="4 13" id="KW-0540">Nuclease</keyword>
<keyword evidence="5 15" id="KW-0479">Metal-binding</keyword>
<dbReference type="Gene3D" id="3.30.420.10">
    <property type="entry name" value="Ribonuclease H-like superfamily/Ribonuclease H"/>
    <property type="match status" value="1"/>
</dbReference>
<dbReference type="GO" id="GO:0046872">
    <property type="term" value="F:metal ion binding"/>
    <property type="evidence" value="ECO:0007669"/>
    <property type="project" value="UniProtKB-KW"/>
</dbReference>
<dbReference type="GO" id="GO:0000175">
    <property type="term" value="F:3'-5'-RNA exonuclease activity"/>
    <property type="evidence" value="ECO:0007669"/>
    <property type="project" value="InterPro"/>
</dbReference>
<evidence type="ECO:0000256" key="14">
    <source>
        <dbReference type="PIRSR" id="PIRSR000977-1"/>
    </source>
</evidence>
<dbReference type="GO" id="GO:0003677">
    <property type="term" value="F:DNA binding"/>
    <property type="evidence" value="ECO:0007669"/>
    <property type="project" value="UniProtKB-KW"/>
</dbReference>
<dbReference type="InterPro" id="IPR013520">
    <property type="entry name" value="Ribonucl_H"/>
</dbReference>
<evidence type="ECO:0000259" key="17">
    <source>
        <dbReference type="PROSITE" id="PS51785"/>
    </source>
</evidence>
<dbReference type="PROSITE" id="PS51785">
    <property type="entry name" value="EXOI_C"/>
    <property type="match status" value="1"/>
</dbReference>
<evidence type="ECO:0000256" key="5">
    <source>
        <dbReference type="ARBA" id="ARBA00022723"/>
    </source>
</evidence>
<evidence type="ECO:0000256" key="6">
    <source>
        <dbReference type="ARBA" id="ARBA00022763"/>
    </source>
</evidence>
<dbReference type="Gene3D" id="1.20.1280.70">
    <property type="entry name" value="Exonuclease ExoI, domain 3"/>
    <property type="match status" value="1"/>
</dbReference>
<dbReference type="PIRSF" id="PIRSF000977">
    <property type="entry name" value="Exodeoxyribonuclease_I"/>
    <property type="match status" value="1"/>
</dbReference>
<evidence type="ECO:0000256" key="12">
    <source>
        <dbReference type="ARBA" id="ARBA00046792"/>
    </source>
</evidence>
<evidence type="ECO:0000256" key="8">
    <source>
        <dbReference type="ARBA" id="ARBA00022839"/>
    </source>
</evidence>
<evidence type="ECO:0000256" key="1">
    <source>
        <dbReference type="ARBA" id="ARBA00000563"/>
    </source>
</evidence>
<organism evidence="18 19">
    <name type="scientific">Zhongshania marina</name>
    <dbReference type="NCBI Taxonomy" id="2304603"/>
    <lineage>
        <taxon>Bacteria</taxon>
        <taxon>Pseudomonadati</taxon>
        <taxon>Pseudomonadota</taxon>
        <taxon>Gammaproteobacteria</taxon>
        <taxon>Cellvibrionales</taxon>
        <taxon>Spongiibacteraceae</taxon>
        <taxon>Zhongshania</taxon>
    </lineage>
</organism>
<dbReference type="Pfam" id="PF00929">
    <property type="entry name" value="RNase_T"/>
    <property type="match status" value="1"/>
</dbReference>
<evidence type="ECO:0000256" key="15">
    <source>
        <dbReference type="PIRSR" id="PIRSR000977-2"/>
    </source>
</evidence>
<dbReference type="EMBL" id="PQGG01000010">
    <property type="protein sequence ID" value="POP53861.1"/>
    <property type="molecule type" value="Genomic_DNA"/>
</dbReference>
<dbReference type="InterPro" id="IPR023607">
    <property type="entry name" value="Exodeoxyribonuclease_I"/>
</dbReference>
<dbReference type="Pfam" id="PF08411">
    <property type="entry name" value="ExoI_SH3"/>
    <property type="match status" value="1"/>
</dbReference>
<dbReference type="InterPro" id="IPR036397">
    <property type="entry name" value="RNaseH_sf"/>
</dbReference>
<dbReference type="Pfam" id="PF26016">
    <property type="entry name" value="ExoI_C"/>
    <property type="match status" value="1"/>
</dbReference>
<evidence type="ECO:0000256" key="4">
    <source>
        <dbReference type="ARBA" id="ARBA00022722"/>
    </source>
</evidence>
<comment type="caution">
    <text evidence="18">The sequence shown here is derived from an EMBL/GenBank/DDBJ whole genome shotgun (WGS) entry which is preliminary data.</text>
</comment>
<keyword evidence="10" id="KW-0238">DNA-binding</keyword>
<feature type="domain" description="ExoI C-terminal" evidence="17">
    <location>
        <begin position="354"/>
        <end position="475"/>
    </location>
</feature>
<dbReference type="InterPro" id="IPR013620">
    <property type="entry name" value="Exonuc_1_SH3"/>
</dbReference>
<evidence type="ECO:0000256" key="2">
    <source>
        <dbReference type="ARBA" id="ARBA00012108"/>
    </source>
</evidence>
<keyword evidence="11 13" id="KW-0234">DNA repair</keyword>
<evidence type="ECO:0000256" key="13">
    <source>
        <dbReference type="PIRNR" id="PIRNR000977"/>
    </source>
</evidence>
<dbReference type="InterPro" id="IPR058561">
    <property type="entry name" value="Exonuc_1_C"/>
</dbReference>
<feature type="binding site" evidence="14">
    <location>
        <position position="160"/>
    </location>
    <ligand>
        <name>substrate</name>
    </ligand>
</feature>
<feature type="binding site" evidence="15">
    <location>
        <position position="10"/>
    </location>
    <ligand>
        <name>Mg(2+)</name>
        <dbReference type="ChEBI" id="CHEBI:18420"/>
        <label>1</label>
    </ligand>
</feature>
<keyword evidence="9 15" id="KW-0460">Magnesium</keyword>
<keyword evidence="7 13" id="KW-0378">Hydrolase</keyword>
<evidence type="ECO:0000313" key="18">
    <source>
        <dbReference type="EMBL" id="POP53861.1"/>
    </source>
</evidence>
<name>A0A2S4HJH6_9GAMM</name>
<feature type="binding site" evidence="15">
    <location>
        <position position="181"/>
    </location>
    <ligand>
        <name>Mg(2+)</name>
        <dbReference type="ChEBI" id="CHEBI:18420"/>
        <label>2</label>
    </ligand>
</feature>
<dbReference type="RefSeq" id="WP_103683299.1">
    <property type="nucleotide sequence ID" value="NZ_PQGG01000010.1"/>
</dbReference>
<dbReference type="PROSITE" id="PS51784">
    <property type="entry name" value="EXOI_SH3"/>
    <property type="match status" value="1"/>
</dbReference>
<sequence length="479" mass="54350">MANQTFYWHDYETWGANPARDRPVQFAGVRTDAELNIIGDPLMVYARPSPDYLPHPEACLITGITPQQALQEGVSEAEFIATVHTELSQPGTCGVGYNSIRFDDEVTRYTLYRNFYDPYAREWQNGNSRWDLIDVARLCRALRPEGIEWPLREDGTPSFRLEELSAANGLSHESAHDALSDVYATIDLAKLLKQRQPKLFEYALSLRDKRSVAAMLDVVTQVPVLHVSGRLPAAKFCSALMMPLALHPENKNSVIVYDLSVDPTPLIELSAEDIAARVFSATADLPEGAERIPLKEIHINRAPIVATAKLLDEAVSQRLQIDMGQCRRHWAQLHKAQGVQEKLQKIFAARQFAESNDPDVMLYGGGFFNGDDKKMMDEVRRATPDILAMQSYHFKDARLPELLWRYRARNFPMSLSDSEREKWRSFCRRCLREPEQGQLGFTEFRQRLVTLAGERSSSKDAMILSELNDYADALEQEGL</sequence>
<evidence type="ECO:0000259" key="16">
    <source>
        <dbReference type="PROSITE" id="PS51784"/>
    </source>
</evidence>
<dbReference type="GO" id="GO:0006281">
    <property type="term" value="P:DNA repair"/>
    <property type="evidence" value="ECO:0007669"/>
    <property type="project" value="UniProtKB-KW"/>
</dbReference>
<keyword evidence="8 13" id="KW-0269">Exonuclease</keyword>
<evidence type="ECO:0000256" key="10">
    <source>
        <dbReference type="ARBA" id="ARBA00023125"/>
    </source>
</evidence>
<feature type="binding site" evidence="14">
    <location>
        <position position="12"/>
    </location>
    <ligand>
        <name>substrate</name>
    </ligand>
</feature>
<dbReference type="EC" id="3.1.11.1" evidence="2 13"/>
<evidence type="ECO:0000256" key="7">
    <source>
        <dbReference type="ARBA" id="ARBA00022801"/>
    </source>
</evidence>
<dbReference type="Gene3D" id="3.30.1520.20">
    <property type="entry name" value="Exonuclease ExoI, domain 2"/>
    <property type="match status" value="1"/>
</dbReference>
<evidence type="ECO:0000256" key="11">
    <source>
        <dbReference type="ARBA" id="ARBA00023204"/>
    </source>
</evidence>
<evidence type="ECO:0000256" key="9">
    <source>
        <dbReference type="ARBA" id="ARBA00022842"/>
    </source>
</evidence>
<feature type="domain" description="ExoI SH3-like" evidence="16">
    <location>
        <begin position="197"/>
        <end position="351"/>
    </location>
</feature>
<comment type="subunit">
    <text evidence="12">Monomer. Interacts with ssb (via C-terminus); this interaction stimulates the exonuclease activity by recruiting the enzyme to its substrate.</text>
</comment>
<dbReference type="InterPro" id="IPR038649">
    <property type="entry name" value="EXOI_SH3_sf"/>
</dbReference>
<dbReference type="SUPFAM" id="SSF53098">
    <property type="entry name" value="Ribonuclease H-like"/>
    <property type="match status" value="1"/>
</dbReference>
<protein>
    <recommendedName>
        <fullName evidence="3 13">Exodeoxyribonuclease I</fullName>
        <ecNumber evidence="2 13">3.1.11.1</ecNumber>
    </recommendedName>
</protein>
<feature type="binding site" evidence="15">
    <location>
        <position position="12"/>
    </location>
    <ligand>
        <name>Mg(2+)</name>
        <dbReference type="ChEBI" id="CHEBI:18420"/>
        <label>2</label>
    </ligand>
</feature>
<keyword evidence="6 13" id="KW-0227">DNA damage</keyword>
<dbReference type="InterPro" id="IPR012337">
    <property type="entry name" value="RNaseH-like_sf"/>
</dbReference>
<gene>
    <name evidence="18" type="ORF">C0068_04530</name>
</gene>
<dbReference type="PANTHER" id="PTHR11046:SF11">
    <property type="entry name" value="EXODEOXYRIBONUCLEASE I"/>
    <property type="match status" value="1"/>
</dbReference>
<dbReference type="PANTHER" id="PTHR11046">
    <property type="entry name" value="OLIGORIBONUCLEASE, MITOCHONDRIAL"/>
    <property type="match status" value="1"/>
</dbReference>
<comment type="catalytic activity">
    <reaction evidence="1 13">
        <text>Exonucleolytic cleavage in the 3'- to 5'-direction to yield nucleoside 5'-phosphates.</text>
        <dbReference type="EC" id="3.1.11.1"/>
    </reaction>
</comment>
<dbReference type="GO" id="GO:0008310">
    <property type="term" value="F:single-stranded DNA 3'-5' DNA exonuclease activity"/>
    <property type="evidence" value="ECO:0007669"/>
    <property type="project" value="UniProtKB-EC"/>
</dbReference>
<evidence type="ECO:0000313" key="19">
    <source>
        <dbReference type="Proteomes" id="UP000237222"/>
    </source>
</evidence>
<dbReference type="CDD" id="cd06138">
    <property type="entry name" value="ExoI_N"/>
    <property type="match status" value="1"/>
</dbReference>